<dbReference type="KEGG" id="scas:SACC_31020"/>
<accession>A0AAQ4CWA4</accession>
<protein>
    <submittedName>
        <fullName evidence="2">Uncharacterized protein</fullName>
    </submittedName>
</protein>
<reference evidence="2 3" key="1">
    <citation type="journal article" date="2022" name="Microbiol. Resour. Announc.">
        <title>Complete Genome Sequence of the Hyperthermophilic and Acidophilic Archaeon Saccharolobus caldissimus Strain HS-3T.</title>
        <authorList>
            <person name="Sakai H.D."/>
            <person name="Kurosawa N."/>
        </authorList>
    </citation>
    <scope>NUCLEOTIDE SEQUENCE [LARGE SCALE GENOMIC DNA]</scope>
    <source>
        <strain evidence="2 3">JCM32116</strain>
    </source>
</reference>
<dbReference type="EMBL" id="AP025226">
    <property type="protein sequence ID" value="BDC00086.1"/>
    <property type="molecule type" value="Genomic_DNA"/>
</dbReference>
<gene>
    <name evidence="2" type="ORF">SACC_31020</name>
</gene>
<keyword evidence="3" id="KW-1185">Reference proteome</keyword>
<dbReference type="AlphaFoldDB" id="A0AAQ4CWA4"/>
<sequence length="181" mass="19857">MNKLVMLGILLSAILVGGIVIGEEVSGSLATISYNVTSPSIQTIAASFNLGNLTAGQKGSLTENATLTITTNGTYTVKLKEDVLEDVFSEFNVTIHIANYTFTLQLHGKDKYMVYLNKGTYTVNIKISYIVSQHPEAKSVSNIPFLIIKYGEEENNNGVVATHEHEKHHKKHDDDNEGEDD</sequence>
<evidence type="ECO:0000256" key="1">
    <source>
        <dbReference type="SAM" id="MobiDB-lite"/>
    </source>
</evidence>
<feature type="region of interest" description="Disordered" evidence="1">
    <location>
        <begin position="161"/>
        <end position="181"/>
    </location>
</feature>
<evidence type="ECO:0000313" key="3">
    <source>
        <dbReference type="Proteomes" id="UP001319921"/>
    </source>
</evidence>
<proteinExistence type="predicted"/>
<organism evidence="2 3">
    <name type="scientific">Saccharolobus caldissimus</name>
    <dbReference type="NCBI Taxonomy" id="1702097"/>
    <lineage>
        <taxon>Archaea</taxon>
        <taxon>Thermoproteota</taxon>
        <taxon>Thermoprotei</taxon>
        <taxon>Sulfolobales</taxon>
        <taxon>Sulfolobaceae</taxon>
        <taxon>Saccharolobus</taxon>
    </lineage>
</organism>
<evidence type="ECO:0000313" key="2">
    <source>
        <dbReference type="EMBL" id="BDC00086.1"/>
    </source>
</evidence>
<dbReference type="Proteomes" id="UP001319921">
    <property type="component" value="Chromosome"/>
</dbReference>
<name>A0AAQ4CWA4_9CREN</name>
<dbReference type="GeneID" id="68867826"/>
<dbReference type="RefSeq" id="WP_229570751.1">
    <property type="nucleotide sequence ID" value="NZ_AP025226.1"/>
</dbReference>